<feature type="non-terminal residue" evidence="1">
    <location>
        <position position="235"/>
    </location>
</feature>
<dbReference type="Proteomes" id="UP000749559">
    <property type="component" value="Unassembled WGS sequence"/>
</dbReference>
<gene>
    <name evidence="1" type="ORF">OFUS_LOCUS7045</name>
</gene>
<organism evidence="1 2">
    <name type="scientific">Owenia fusiformis</name>
    <name type="common">Polychaete worm</name>
    <dbReference type="NCBI Taxonomy" id="6347"/>
    <lineage>
        <taxon>Eukaryota</taxon>
        <taxon>Metazoa</taxon>
        <taxon>Spiralia</taxon>
        <taxon>Lophotrochozoa</taxon>
        <taxon>Annelida</taxon>
        <taxon>Polychaeta</taxon>
        <taxon>Sedentaria</taxon>
        <taxon>Canalipalpata</taxon>
        <taxon>Sabellida</taxon>
        <taxon>Oweniida</taxon>
        <taxon>Oweniidae</taxon>
        <taxon>Owenia</taxon>
    </lineage>
</organism>
<dbReference type="OrthoDB" id="6138780at2759"/>
<proteinExistence type="predicted"/>
<name>A0A8J1UQK8_OWEFU</name>
<sequence>LKAYVDIEIFGLQFPSLDVEFVYSVGSLGQCSRFNYMYDLLKGKNALRAMGVFTIHKELGYFLEVANGYGLEIAFSKEAKEKTIVHLIANANFLGLRARVDVFISLFKLGFGFEANVFNIFRARIDAEASVPGFTPFQDLLYKVTVQFLPGGDDSFEGSFGDALRHAIQNIANAANDRLTAAQNGLAAARGGLTRAQQWLEAKKSDVDKANVVFDRGVEGLERAKEAVERAKGPL</sequence>
<protein>
    <submittedName>
        <fullName evidence="1">Uncharacterized protein</fullName>
    </submittedName>
</protein>
<evidence type="ECO:0000313" key="1">
    <source>
        <dbReference type="EMBL" id="CAH1780342.1"/>
    </source>
</evidence>
<comment type="caution">
    <text evidence="1">The sequence shown here is derived from an EMBL/GenBank/DDBJ whole genome shotgun (WGS) entry which is preliminary data.</text>
</comment>
<accession>A0A8J1UQK8</accession>
<keyword evidence="2" id="KW-1185">Reference proteome</keyword>
<feature type="non-terminal residue" evidence="1">
    <location>
        <position position="1"/>
    </location>
</feature>
<evidence type="ECO:0000313" key="2">
    <source>
        <dbReference type="Proteomes" id="UP000749559"/>
    </source>
</evidence>
<dbReference type="EMBL" id="CAIIXF020000003">
    <property type="protein sequence ID" value="CAH1780342.1"/>
    <property type="molecule type" value="Genomic_DNA"/>
</dbReference>
<reference evidence="1" key="1">
    <citation type="submission" date="2022-03" db="EMBL/GenBank/DDBJ databases">
        <authorList>
            <person name="Martin C."/>
        </authorList>
    </citation>
    <scope>NUCLEOTIDE SEQUENCE</scope>
</reference>
<dbReference type="AlphaFoldDB" id="A0A8J1UQK8"/>